<protein>
    <recommendedName>
        <fullName evidence="1">DUF551 domain-containing protein</fullName>
    </recommendedName>
</protein>
<comment type="caution">
    <text evidence="2">The sequence shown here is derived from an EMBL/GenBank/DDBJ whole genome shotgun (WGS) entry which is preliminary data.</text>
</comment>
<organism evidence="2">
    <name type="scientific">marine sediment metagenome</name>
    <dbReference type="NCBI Taxonomy" id="412755"/>
    <lineage>
        <taxon>unclassified sequences</taxon>
        <taxon>metagenomes</taxon>
        <taxon>ecological metagenomes</taxon>
    </lineage>
</organism>
<dbReference type="EMBL" id="LAZR01013536">
    <property type="protein sequence ID" value="KKM21497.1"/>
    <property type="molecule type" value="Genomic_DNA"/>
</dbReference>
<evidence type="ECO:0000259" key="1">
    <source>
        <dbReference type="Pfam" id="PF04448"/>
    </source>
</evidence>
<name>A0A0F9I1R6_9ZZZZ</name>
<gene>
    <name evidence="2" type="ORF">LCGC14_1634790</name>
</gene>
<feature type="domain" description="DUF551" evidence="1">
    <location>
        <begin position="52"/>
        <end position="110"/>
    </location>
</feature>
<dbReference type="AlphaFoldDB" id="A0A0F9I1R6"/>
<reference evidence="2" key="1">
    <citation type="journal article" date="2015" name="Nature">
        <title>Complex archaea that bridge the gap between prokaryotes and eukaryotes.</title>
        <authorList>
            <person name="Spang A."/>
            <person name="Saw J.H."/>
            <person name="Jorgensen S.L."/>
            <person name="Zaremba-Niedzwiedzka K."/>
            <person name="Martijn J."/>
            <person name="Lind A.E."/>
            <person name="van Eijk R."/>
            <person name="Schleper C."/>
            <person name="Guy L."/>
            <person name="Ettema T.J."/>
        </authorList>
    </citation>
    <scope>NUCLEOTIDE SEQUENCE</scope>
</reference>
<accession>A0A0F9I1R6</accession>
<dbReference type="InterPro" id="IPR007539">
    <property type="entry name" value="DUF551"/>
</dbReference>
<sequence>MSDRKCGNCLHNIRGTQYIPPCSQCRDYSLWAENPEPSELDQLQAELDKHRWIPVEERLPKRHKVKEYRSNMVLVCGDNEAWRACWRYDYNQWMNADFYGLQKPTHWKPIILPKGECKQNVFMAREERIAAFHKARGEKWSEEREQWIPKGE</sequence>
<proteinExistence type="predicted"/>
<dbReference type="Pfam" id="PF04448">
    <property type="entry name" value="DUF551"/>
    <property type="match status" value="1"/>
</dbReference>
<evidence type="ECO:0000313" key="2">
    <source>
        <dbReference type="EMBL" id="KKM21497.1"/>
    </source>
</evidence>